<evidence type="ECO:0000313" key="6">
    <source>
        <dbReference type="Proteomes" id="UP001055460"/>
    </source>
</evidence>
<keyword evidence="3" id="KW-0812">Transmembrane</keyword>
<gene>
    <name evidence="5" type="ORF">NE863_11100</name>
</gene>
<dbReference type="InterPro" id="IPR000160">
    <property type="entry name" value="GGDEF_dom"/>
</dbReference>
<evidence type="ECO:0000259" key="4">
    <source>
        <dbReference type="PROSITE" id="PS50887"/>
    </source>
</evidence>
<dbReference type="RefSeq" id="WP_162731973.1">
    <property type="nucleotide sequence ID" value="NZ_CAXURO020000001.1"/>
</dbReference>
<dbReference type="CDD" id="cd01949">
    <property type="entry name" value="GGDEF"/>
    <property type="match status" value="1"/>
</dbReference>
<dbReference type="PANTHER" id="PTHR45138:SF9">
    <property type="entry name" value="DIGUANYLATE CYCLASE DGCM-RELATED"/>
    <property type="match status" value="1"/>
</dbReference>
<accession>A0A9Q9D820</accession>
<comment type="catalytic activity">
    <reaction evidence="2">
        <text>2 GTP = 3',3'-c-di-GMP + 2 diphosphate</text>
        <dbReference type="Rhea" id="RHEA:24898"/>
        <dbReference type="ChEBI" id="CHEBI:33019"/>
        <dbReference type="ChEBI" id="CHEBI:37565"/>
        <dbReference type="ChEBI" id="CHEBI:58805"/>
        <dbReference type="EC" id="2.7.7.65"/>
    </reaction>
</comment>
<dbReference type="NCBIfam" id="TIGR00254">
    <property type="entry name" value="GGDEF"/>
    <property type="match status" value="1"/>
</dbReference>
<evidence type="ECO:0000313" key="5">
    <source>
        <dbReference type="EMBL" id="USJ21865.1"/>
    </source>
</evidence>
<dbReference type="EMBL" id="CP098807">
    <property type="protein sequence ID" value="USJ21865.1"/>
    <property type="molecule type" value="Genomic_DNA"/>
</dbReference>
<feature type="transmembrane region" description="Helical" evidence="3">
    <location>
        <begin position="58"/>
        <end position="77"/>
    </location>
</feature>
<dbReference type="FunFam" id="3.30.70.270:FF:000001">
    <property type="entry name" value="Diguanylate cyclase domain protein"/>
    <property type="match status" value="1"/>
</dbReference>
<keyword evidence="3" id="KW-0472">Membrane</keyword>
<name>A0A9Q9D820_ENSAD</name>
<proteinExistence type="predicted"/>
<dbReference type="SUPFAM" id="SSF55073">
    <property type="entry name" value="Nucleotide cyclase"/>
    <property type="match status" value="1"/>
</dbReference>
<dbReference type="EC" id="2.7.7.65" evidence="1"/>
<sequence length="414" mass="43400">MSFLPAISIIALLAMLPVLISLRASMVEGGTDFAAACAVAAAATLFLMLSEIPALRPLSLIGIVFLIGACLFVLSGFHRALGVLRPMSTPLVAAASISAVVVLIAAFGPHSATLHALSAVGIAAAFVLIIAVCSQHRRAAPGPIERLCVIGCAAIGCSALIAVTIFSPIAHGTAETPLASASWDFACVVLRYFYLPVLFLGVILMIQNRVITDLKSAIARDELTGALSRRALLDLGQRALAVGFARQRPVTFLLLDLDYFKQINDRYGHAVGDTALGHFAGTVAACLGGRGTLGRIGGEEFGIVLPNHSEDAAFAVAEEIGRTVRDTPIGRFDRPIRLTVSIGLAEAEPGDTISDIMIRADMALYDAKADGRDRCTIAGRFQPEASARALAAAAAQMRAADHRNLEPQLLRGTG</sequence>
<dbReference type="Proteomes" id="UP001055460">
    <property type="component" value="Chromosome"/>
</dbReference>
<evidence type="ECO:0000256" key="1">
    <source>
        <dbReference type="ARBA" id="ARBA00012528"/>
    </source>
</evidence>
<dbReference type="InterPro" id="IPR050469">
    <property type="entry name" value="Diguanylate_Cyclase"/>
</dbReference>
<feature type="transmembrane region" description="Helical" evidence="3">
    <location>
        <begin position="6"/>
        <end position="26"/>
    </location>
</feature>
<feature type="transmembrane region" description="Helical" evidence="3">
    <location>
        <begin position="89"/>
        <end position="108"/>
    </location>
</feature>
<dbReference type="Pfam" id="PF00990">
    <property type="entry name" value="GGDEF"/>
    <property type="match status" value="1"/>
</dbReference>
<feature type="transmembrane region" description="Helical" evidence="3">
    <location>
        <begin position="189"/>
        <end position="206"/>
    </location>
</feature>
<dbReference type="PANTHER" id="PTHR45138">
    <property type="entry name" value="REGULATORY COMPONENTS OF SENSORY TRANSDUCTION SYSTEM"/>
    <property type="match status" value="1"/>
</dbReference>
<dbReference type="AlphaFoldDB" id="A0A9Q9D820"/>
<evidence type="ECO:0000256" key="3">
    <source>
        <dbReference type="SAM" id="Phobius"/>
    </source>
</evidence>
<dbReference type="GO" id="GO:0052621">
    <property type="term" value="F:diguanylate cyclase activity"/>
    <property type="evidence" value="ECO:0007669"/>
    <property type="project" value="UniProtKB-EC"/>
</dbReference>
<protein>
    <recommendedName>
        <fullName evidence="1">diguanylate cyclase</fullName>
        <ecNumber evidence="1">2.7.7.65</ecNumber>
    </recommendedName>
</protein>
<dbReference type="InterPro" id="IPR043128">
    <property type="entry name" value="Rev_trsase/Diguanyl_cyclase"/>
</dbReference>
<dbReference type="PROSITE" id="PS50887">
    <property type="entry name" value="GGDEF"/>
    <property type="match status" value="1"/>
</dbReference>
<dbReference type="InterPro" id="IPR029787">
    <property type="entry name" value="Nucleotide_cyclase"/>
</dbReference>
<feature type="transmembrane region" description="Helical" evidence="3">
    <location>
        <begin position="114"/>
        <end position="135"/>
    </location>
</feature>
<feature type="transmembrane region" description="Helical" evidence="3">
    <location>
        <begin position="33"/>
        <end position="52"/>
    </location>
</feature>
<feature type="domain" description="GGDEF" evidence="4">
    <location>
        <begin position="248"/>
        <end position="380"/>
    </location>
</feature>
<feature type="transmembrane region" description="Helical" evidence="3">
    <location>
        <begin position="147"/>
        <end position="169"/>
    </location>
</feature>
<organism evidence="5 6">
    <name type="scientific">Ensifer adhaerens</name>
    <name type="common">Sinorhizobium morelense</name>
    <dbReference type="NCBI Taxonomy" id="106592"/>
    <lineage>
        <taxon>Bacteria</taxon>
        <taxon>Pseudomonadati</taxon>
        <taxon>Pseudomonadota</taxon>
        <taxon>Alphaproteobacteria</taxon>
        <taxon>Hyphomicrobiales</taxon>
        <taxon>Rhizobiaceae</taxon>
        <taxon>Sinorhizobium/Ensifer group</taxon>
        <taxon>Ensifer</taxon>
    </lineage>
</organism>
<evidence type="ECO:0000256" key="2">
    <source>
        <dbReference type="ARBA" id="ARBA00034247"/>
    </source>
</evidence>
<reference evidence="5" key="1">
    <citation type="submission" date="2022-06" db="EMBL/GenBank/DDBJ databases">
        <title>Physiological and biochemical characterization and genomic elucidation of a strain of the genus Ensifer adhaerens M8 that combines arsenic oxidation and chromium reduction.</title>
        <authorList>
            <person name="Li X."/>
            <person name="Yu c."/>
        </authorList>
    </citation>
    <scope>NUCLEOTIDE SEQUENCE</scope>
    <source>
        <strain evidence="5">M8</strain>
    </source>
</reference>
<keyword evidence="3" id="KW-1133">Transmembrane helix</keyword>
<dbReference type="SMART" id="SM00267">
    <property type="entry name" value="GGDEF"/>
    <property type="match status" value="1"/>
</dbReference>
<dbReference type="Gene3D" id="3.30.70.270">
    <property type="match status" value="1"/>
</dbReference>